<dbReference type="SFLD" id="SFLDG01129">
    <property type="entry name" value="C1.5:_HAD__Beta-PGM__Phosphata"/>
    <property type="match status" value="1"/>
</dbReference>
<dbReference type="NCBIfam" id="TIGR01509">
    <property type="entry name" value="HAD-SF-IA-v3"/>
    <property type="match status" value="1"/>
</dbReference>
<sequence>MIDTVVFDVGNVLVEWNYLDYLDSLGFSEETKNAVVKAIFQNPVWNSLDQGTVSAEDALVSFIRMAPDYEQEIRTAFGGCENCIHLFPYSVEWVQSLKERGCRVLILSNYSEYLFEKTKDRMEFLPLMDGTLFSYRVQMVKPQPQIYRKLIEMFDLVPERTVFIDDMKENVDGAAAFGIHPIHFLGYEDAKEKLAALLSSDTAEDK</sequence>
<accession>A0A9D2N871</accession>
<comment type="caution">
    <text evidence="1">The sequence shown here is derived from an EMBL/GenBank/DDBJ whole genome shotgun (WGS) entry which is preliminary data.</text>
</comment>
<reference evidence="1" key="1">
    <citation type="journal article" date="2021" name="PeerJ">
        <title>Extensive microbial diversity within the chicken gut microbiome revealed by metagenomics and culture.</title>
        <authorList>
            <person name="Gilroy R."/>
            <person name="Ravi A."/>
            <person name="Getino M."/>
            <person name="Pursley I."/>
            <person name="Horton D.L."/>
            <person name="Alikhan N.F."/>
            <person name="Baker D."/>
            <person name="Gharbi K."/>
            <person name="Hall N."/>
            <person name="Watson M."/>
            <person name="Adriaenssens E.M."/>
            <person name="Foster-Nyarko E."/>
            <person name="Jarju S."/>
            <person name="Secka A."/>
            <person name="Antonio M."/>
            <person name="Oren A."/>
            <person name="Chaudhuri R.R."/>
            <person name="La Ragione R."/>
            <person name="Hildebrand F."/>
            <person name="Pallen M.J."/>
        </authorList>
    </citation>
    <scope>NUCLEOTIDE SEQUENCE</scope>
    <source>
        <strain evidence="1">CHK185-5351</strain>
    </source>
</reference>
<dbReference type="InterPro" id="IPR006439">
    <property type="entry name" value="HAD-SF_hydro_IA"/>
</dbReference>
<dbReference type="PANTHER" id="PTHR43611">
    <property type="entry name" value="ALPHA-D-GLUCOSE 1-PHOSPHATE PHOSPHATASE"/>
    <property type="match status" value="1"/>
</dbReference>
<reference evidence="1" key="2">
    <citation type="submission" date="2021-04" db="EMBL/GenBank/DDBJ databases">
        <authorList>
            <person name="Gilroy R."/>
        </authorList>
    </citation>
    <scope>NUCLEOTIDE SEQUENCE</scope>
    <source>
        <strain evidence="1">CHK185-5351</strain>
    </source>
</reference>
<dbReference type="SUPFAM" id="SSF56784">
    <property type="entry name" value="HAD-like"/>
    <property type="match status" value="1"/>
</dbReference>
<proteinExistence type="predicted"/>
<name>A0A9D2N871_9FIRM</name>
<dbReference type="SFLD" id="SFLDS00003">
    <property type="entry name" value="Haloacid_Dehalogenase"/>
    <property type="match status" value="1"/>
</dbReference>
<dbReference type="CDD" id="cd02603">
    <property type="entry name" value="HAD_sEH-N_like"/>
    <property type="match status" value="1"/>
</dbReference>
<dbReference type="Pfam" id="PF00702">
    <property type="entry name" value="Hydrolase"/>
    <property type="match status" value="1"/>
</dbReference>
<evidence type="ECO:0000313" key="1">
    <source>
        <dbReference type="EMBL" id="HJC14933.1"/>
    </source>
</evidence>
<dbReference type="InterPro" id="IPR023198">
    <property type="entry name" value="PGP-like_dom2"/>
</dbReference>
<dbReference type="Proteomes" id="UP000823849">
    <property type="component" value="Unassembled WGS sequence"/>
</dbReference>
<dbReference type="InterPro" id="IPR023214">
    <property type="entry name" value="HAD_sf"/>
</dbReference>
<dbReference type="AlphaFoldDB" id="A0A9D2N871"/>
<gene>
    <name evidence="1" type="ORF">H9705_03755</name>
</gene>
<dbReference type="Gene3D" id="1.10.150.240">
    <property type="entry name" value="Putative phosphatase, domain 2"/>
    <property type="match status" value="1"/>
</dbReference>
<dbReference type="EMBL" id="DWWU01000016">
    <property type="protein sequence ID" value="HJC14933.1"/>
    <property type="molecule type" value="Genomic_DNA"/>
</dbReference>
<organism evidence="1 2">
    <name type="scientific">Candidatus Fusicatenibacter intestinigallinarum</name>
    <dbReference type="NCBI Taxonomy" id="2838598"/>
    <lineage>
        <taxon>Bacteria</taxon>
        <taxon>Bacillati</taxon>
        <taxon>Bacillota</taxon>
        <taxon>Clostridia</taxon>
        <taxon>Lachnospirales</taxon>
        <taxon>Lachnospiraceae</taxon>
        <taxon>Fusicatenibacter</taxon>
    </lineage>
</organism>
<dbReference type="Gene3D" id="3.40.50.1000">
    <property type="entry name" value="HAD superfamily/HAD-like"/>
    <property type="match status" value="1"/>
</dbReference>
<evidence type="ECO:0000313" key="2">
    <source>
        <dbReference type="Proteomes" id="UP000823849"/>
    </source>
</evidence>
<protein>
    <submittedName>
        <fullName evidence="1">HAD family phosphatase</fullName>
    </submittedName>
</protein>
<dbReference type="InterPro" id="IPR036412">
    <property type="entry name" value="HAD-like_sf"/>
</dbReference>
<dbReference type="PANTHER" id="PTHR43611:SF3">
    <property type="entry name" value="FLAVIN MONONUCLEOTIDE HYDROLASE 1, CHLOROPLATIC"/>
    <property type="match status" value="1"/>
</dbReference>